<accession>Q17XM8</accession>
<dbReference type="EMBL" id="AM260522">
    <property type="protein sequence ID" value="CAJ99598.1"/>
    <property type="molecule type" value="Genomic_DNA"/>
</dbReference>
<reference evidence="1 2" key="1">
    <citation type="journal article" date="2006" name="PLoS Genet.">
        <title>Who ate whom? Adaptive Helicobacter genomic changes that accompanied a host jump from early humans to large felines.</title>
        <authorList>
            <person name="Eppinger M."/>
            <person name="Baar C."/>
            <person name="Linz B."/>
            <person name="Raddatz G."/>
            <person name="Lanz C."/>
            <person name="Keller H."/>
            <person name="Morelli G."/>
            <person name="Gressmann H."/>
            <person name="Achtman M."/>
            <person name="Schuster S.C."/>
        </authorList>
    </citation>
    <scope>NUCLEOTIDE SEQUENCE [LARGE SCALE GENOMIC DNA]</scope>
    <source>
        <strain evidence="1 2">Sheeba</strain>
    </source>
</reference>
<keyword evidence="2" id="KW-1185">Reference proteome</keyword>
<evidence type="ECO:0000313" key="1">
    <source>
        <dbReference type="EMBL" id="CAJ99598.1"/>
    </source>
</evidence>
<name>Q17XM8_HELAH</name>
<dbReference type="HOGENOM" id="CLU_3044040_0_0_7"/>
<gene>
    <name evidence="1" type="ordered locus">Hac_0814</name>
</gene>
<protein>
    <submittedName>
        <fullName evidence="1">Uncharacterized protein</fullName>
    </submittedName>
</protein>
<sequence length="54" mass="6325">MHFNLGCFYKNLNLFNYFKKKDFKAFKTHSLKGIGGCFEITLPLNPQLNPQNPF</sequence>
<dbReference type="Proteomes" id="UP000000775">
    <property type="component" value="Chromosome"/>
</dbReference>
<proteinExistence type="predicted"/>
<evidence type="ECO:0000313" key="2">
    <source>
        <dbReference type="Proteomes" id="UP000000775"/>
    </source>
</evidence>
<dbReference type="AlphaFoldDB" id="Q17XM8"/>
<organism evidence="1 2">
    <name type="scientific">Helicobacter acinonychis (strain Sheeba)</name>
    <dbReference type="NCBI Taxonomy" id="382638"/>
    <lineage>
        <taxon>Bacteria</taxon>
        <taxon>Pseudomonadati</taxon>
        <taxon>Campylobacterota</taxon>
        <taxon>Epsilonproteobacteria</taxon>
        <taxon>Campylobacterales</taxon>
        <taxon>Helicobacteraceae</taxon>
        <taxon>Helicobacter</taxon>
    </lineage>
</organism>
<dbReference type="STRING" id="382638.Hac_0814"/>
<dbReference type="KEGG" id="hac:Hac_0814"/>